<feature type="region of interest" description="Disordered" evidence="1">
    <location>
        <begin position="20"/>
        <end position="106"/>
    </location>
</feature>
<dbReference type="EMBL" id="HADY01019065">
    <property type="protein sequence ID" value="SBP57550.1"/>
    <property type="molecule type" value="Transcribed_RNA"/>
</dbReference>
<proteinExistence type="predicted"/>
<protein>
    <submittedName>
        <fullName evidence="2">Uncharacterized protein</fullName>
    </submittedName>
</protein>
<feature type="non-terminal residue" evidence="2">
    <location>
        <position position="1"/>
    </location>
</feature>
<feature type="compositionally biased region" description="Basic and acidic residues" evidence="1">
    <location>
        <begin position="20"/>
        <end position="33"/>
    </location>
</feature>
<organism evidence="2">
    <name type="scientific">Nothobranchius furzeri</name>
    <name type="common">Turquoise killifish</name>
    <dbReference type="NCBI Taxonomy" id="105023"/>
    <lineage>
        <taxon>Eukaryota</taxon>
        <taxon>Metazoa</taxon>
        <taxon>Chordata</taxon>
        <taxon>Craniata</taxon>
        <taxon>Vertebrata</taxon>
        <taxon>Euteleostomi</taxon>
        <taxon>Actinopterygii</taxon>
        <taxon>Neopterygii</taxon>
        <taxon>Teleostei</taxon>
        <taxon>Neoteleostei</taxon>
        <taxon>Acanthomorphata</taxon>
        <taxon>Ovalentaria</taxon>
        <taxon>Atherinomorphae</taxon>
        <taxon>Cyprinodontiformes</taxon>
        <taxon>Nothobranchiidae</taxon>
        <taxon>Nothobranchius</taxon>
    </lineage>
</organism>
<feature type="non-terminal residue" evidence="2">
    <location>
        <position position="106"/>
    </location>
</feature>
<gene>
    <name evidence="2" type="primary">Nfu_g_1_016261</name>
</gene>
<name>A0A1A8ATI0_NOTFU</name>
<sequence length="106" mass="11644">RRRGVCLQLVGPRSYLVDVEGTRYRRNQVDLRPAEIGGTELRQGQSSEQRGSPQIEQPGSVSVDARGQEMSPSGQDTSLKPRGVSPPTPEHRTASGRLVKVPQRLN</sequence>
<reference evidence="2" key="1">
    <citation type="submission" date="2016-05" db="EMBL/GenBank/DDBJ databases">
        <authorList>
            <person name="Lavstsen T."/>
            <person name="Jespersen J.S."/>
        </authorList>
    </citation>
    <scope>NUCLEOTIDE SEQUENCE</scope>
    <source>
        <tissue evidence="2">Brain</tissue>
    </source>
</reference>
<evidence type="ECO:0000313" key="2">
    <source>
        <dbReference type="EMBL" id="SBP57550.1"/>
    </source>
</evidence>
<accession>A0A1A8ATI0</accession>
<feature type="compositionally biased region" description="Polar residues" evidence="1">
    <location>
        <begin position="42"/>
        <end position="60"/>
    </location>
</feature>
<reference evidence="2" key="2">
    <citation type="submission" date="2016-06" db="EMBL/GenBank/DDBJ databases">
        <title>The genome of a short-lived fish provides insights into sex chromosome evolution and the genetic control of aging.</title>
        <authorList>
            <person name="Reichwald K."/>
            <person name="Felder M."/>
            <person name="Petzold A."/>
            <person name="Koch P."/>
            <person name="Groth M."/>
            <person name="Platzer M."/>
        </authorList>
    </citation>
    <scope>NUCLEOTIDE SEQUENCE</scope>
    <source>
        <tissue evidence="2">Brain</tissue>
    </source>
</reference>
<evidence type="ECO:0000256" key="1">
    <source>
        <dbReference type="SAM" id="MobiDB-lite"/>
    </source>
</evidence>
<dbReference type="AlphaFoldDB" id="A0A1A8ATI0"/>